<accession>A0A7J7NY32</accession>
<feature type="signal peptide" evidence="2">
    <location>
        <begin position="1"/>
        <end position="25"/>
    </location>
</feature>
<feature type="compositionally biased region" description="Polar residues" evidence="1">
    <location>
        <begin position="63"/>
        <end position="75"/>
    </location>
</feature>
<reference evidence="3 4" key="1">
    <citation type="journal article" date="2020" name="IScience">
        <title>Genome Sequencing of the Endangered Kingdonia uniflora (Circaeasteraceae, Ranunculales) Reveals Potential Mechanisms of Evolutionary Specialization.</title>
        <authorList>
            <person name="Sun Y."/>
            <person name="Deng T."/>
            <person name="Zhang A."/>
            <person name="Moore M.J."/>
            <person name="Landis J.B."/>
            <person name="Lin N."/>
            <person name="Zhang H."/>
            <person name="Zhang X."/>
            <person name="Huang J."/>
            <person name="Zhang X."/>
            <person name="Sun H."/>
            <person name="Wang H."/>
        </authorList>
    </citation>
    <scope>NUCLEOTIDE SEQUENCE [LARGE SCALE GENOMIC DNA]</scope>
    <source>
        <strain evidence="3">TB1705</strain>
        <tissue evidence="3">Leaf</tissue>
    </source>
</reference>
<dbReference type="EMBL" id="JACGCM010000455">
    <property type="protein sequence ID" value="KAF6171844.1"/>
    <property type="molecule type" value="Genomic_DNA"/>
</dbReference>
<dbReference type="OrthoDB" id="1655189at2759"/>
<evidence type="ECO:0000313" key="3">
    <source>
        <dbReference type="EMBL" id="KAF6171844.1"/>
    </source>
</evidence>
<evidence type="ECO:0000256" key="1">
    <source>
        <dbReference type="SAM" id="MobiDB-lite"/>
    </source>
</evidence>
<organism evidence="3 4">
    <name type="scientific">Kingdonia uniflora</name>
    <dbReference type="NCBI Taxonomy" id="39325"/>
    <lineage>
        <taxon>Eukaryota</taxon>
        <taxon>Viridiplantae</taxon>
        <taxon>Streptophyta</taxon>
        <taxon>Embryophyta</taxon>
        <taxon>Tracheophyta</taxon>
        <taxon>Spermatophyta</taxon>
        <taxon>Magnoliopsida</taxon>
        <taxon>Ranunculales</taxon>
        <taxon>Circaeasteraceae</taxon>
        <taxon>Kingdonia</taxon>
    </lineage>
</organism>
<dbReference type="PANTHER" id="PTHR37908">
    <property type="entry name" value="TRANSMEMBRANE PROTEIN"/>
    <property type="match status" value="1"/>
</dbReference>
<keyword evidence="2" id="KW-0732">Signal</keyword>
<dbReference type="PANTHER" id="PTHR37908:SF4">
    <property type="entry name" value="PROTEIN, PUTATIVE-RELATED"/>
    <property type="match status" value="1"/>
</dbReference>
<comment type="caution">
    <text evidence="3">The sequence shown here is derived from an EMBL/GenBank/DDBJ whole genome shotgun (WGS) entry which is preliminary data.</text>
</comment>
<evidence type="ECO:0000313" key="4">
    <source>
        <dbReference type="Proteomes" id="UP000541444"/>
    </source>
</evidence>
<feature type="compositionally biased region" description="Pro residues" evidence="1">
    <location>
        <begin position="76"/>
        <end position="89"/>
    </location>
</feature>
<sequence>MGGSYISRMFLVSVLILSLFFSSQGFGFGRNSMVSGNDNSNSVLKGNGNVREMMEVMDYSDPEPNTNPKTGNLLTPPSPPPSPPPEGSD</sequence>
<gene>
    <name evidence="3" type="ORF">GIB67_007365</name>
</gene>
<evidence type="ECO:0000256" key="2">
    <source>
        <dbReference type="SAM" id="SignalP"/>
    </source>
</evidence>
<feature type="region of interest" description="Disordered" evidence="1">
    <location>
        <begin position="58"/>
        <end position="89"/>
    </location>
</feature>
<proteinExistence type="predicted"/>
<keyword evidence="4" id="KW-1185">Reference proteome</keyword>
<dbReference type="Proteomes" id="UP000541444">
    <property type="component" value="Unassembled WGS sequence"/>
</dbReference>
<feature type="chain" id="PRO_5029533626" evidence="2">
    <location>
        <begin position="26"/>
        <end position="89"/>
    </location>
</feature>
<name>A0A7J7NY32_9MAGN</name>
<dbReference type="AlphaFoldDB" id="A0A7J7NY32"/>
<protein>
    <submittedName>
        <fullName evidence="3">Uncharacterized protein</fullName>
    </submittedName>
</protein>